<evidence type="ECO:0000256" key="4">
    <source>
        <dbReference type="ARBA" id="ARBA00022927"/>
    </source>
</evidence>
<comment type="subunit">
    <text evidence="8">Heterohexamer.</text>
</comment>
<dbReference type="GO" id="GO:0046872">
    <property type="term" value="F:metal ion binding"/>
    <property type="evidence" value="ECO:0007669"/>
    <property type="project" value="UniProtKB-KW"/>
</dbReference>
<dbReference type="GO" id="GO:0005743">
    <property type="term" value="C:mitochondrial inner membrane"/>
    <property type="evidence" value="ECO:0007669"/>
    <property type="project" value="UniProtKB-SubCell"/>
</dbReference>
<evidence type="ECO:0000313" key="10">
    <source>
        <dbReference type="EMBL" id="KAF3330509.1"/>
    </source>
</evidence>
<keyword evidence="2" id="KW-0479">Metal-binding</keyword>
<proteinExistence type="inferred from homology"/>
<keyword evidence="8" id="KW-0472">Membrane</keyword>
<evidence type="ECO:0000256" key="5">
    <source>
        <dbReference type="ARBA" id="ARBA00023010"/>
    </source>
</evidence>
<comment type="subcellular location">
    <subcellularLocation>
        <location evidence="8">Mitochondrion inner membrane</location>
        <topology evidence="8">Peripheral membrane protein</topology>
        <orientation evidence="8">Intermembrane side</orientation>
    </subcellularLocation>
</comment>
<gene>
    <name evidence="10" type="ORF">FCM35_KLT03863</name>
</gene>
<accession>A0A833VPR5</accession>
<evidence type="ECO:0000256" key="2">
    <source>
        <dbReference type="ARBA" id="ARBA00022723"/>
    </source>
</evidence>
<protein>
    <recommendedName>
        <fullName evidence="8">Mitochondrial import inner membrane translocase subunit</fullName>
    </recommendedName>
</protein>
<keyword evidence="8" id="KW-0999">Mitochondrion inner membrane</keyword>
<keyword evidence="4 8" id="KW-0653">Protein transport</keyword>
<dbReference type="Pfam" id="PF02953">
    <property type="entry name" value="zf-Tim10_DDP"/>
    <property type="match status" value="1"/>
</dbReference>
<evidence type="ECO:0000256" key="3">
    <source>
        <dbReference type="ARBA" id="ARBA00022833"/>
    </source>
</evidence>
<dbReference type="AlphaFoldDB" id="A0A833VPR5"/>
<comment type="function">
    <text evidence="8">Mitochondrial intermembrane chaperone that participates in the import and insertion of some multi-pass transmembrane proteins into the mitochondrial inner membrane. Also required for the transfer of beta-barrel precursors from the TOM complex to the sorting and assembly machinery (SAM complex) of the outer membrane. Acts as a chaperone-like protein that protects the hydrophobic precursors from aggregation and guide them through the mitochondrial intermembrane space.</text>
</comment>
<feature type="domain" description="Tim10-like" evidence="9">
    <location>
        <begin position="23"/>
        <end position="64"/>
    </location>
</feature>
<keyword evidence="11" id="KW-1185">Reference proteome</keyword>
<dbReference type="InterPro" id="IPR050673">
    <property type="entry name" value="Mito_inner_translocase_sub"/>
</dbReference>
<dbReference type="OrthoDB" id="1551503at2759"/>
<keyword evidence="6 8" id="KW-0496">Mitochondrion</keyword>
<comment type="caution">
    <text evidence="10">The sequence shown here is derived from an EMBL/GenBank/DDBJ whole genome shotgun (WGS) entry which is preliminary data.</text>
</comment>
<comment type="similarity">
    <text evidence="8">Belongs to the small Tim family.</text>
</comment>
<evidence type="ECO:0000256" key="1">
    <source>
        <dbReference type="ARBA" id="ARBA00022448"/>
    </source>
</evidence>
<name>A0A833VPR5_9POAL</name>
<dbReference type="InterPro" id="IPR004217">
    <property type="entry name" value="Tim10-like"/>
</dbReference>
<keyword evidence="3" id="KW-0862">Zinc</keyword>
<dbReference type="GO" id="GO:0015031">
    <property type="term" value="P:protein transport"/>
    <property type="evidence" value="ECO:0007669"/>
    <property type="project" value="UniProtKB-KW"/>
</dbReference>
<keyword evidence="5 8" id="KW-0811">Translocation</keyword>
<organism evidence="10 11">
    <name type="scientific">Carex littledalei</name>
    <dbReference type="NCBI Taxonomy" id="544730"/>
    <lineage>
        <taxon>Eukaryota</taxon>
        <taxon>Viridiplantae</taxon>
        <taxon>Streptophyta</taxon>
        <taxon>Embryophyta</taxon>
        <taxon>Tracheophyta</taxon>
        <taxon>Spermatophyta</taxon>
        <taxon>Magnoliopsida</taxon>
        <taxon>Liliopsida</taxon>
        <taxon>Poales</taxon>
        <taxon>Cyperaceae</taxon>
        <taxon>Cyperoideae</taxon>
        <taxon>Cariceae</taxon>
        <taxon>Carex</taxon>
        <taxon>Carex subgen. Euthyceras</taxon>
    </lineage>
</organism>
<reference evidence="10" key="1">
    <citation type="submission" date="2020-01" db="EMBL/GenBank/DDBJ databases">
        <title>Genome sequence of Kobresia littledalei, the first chromosome-level genome in the family Cyperaceae.</title>
        <authorList>
            <person name="Qu G."/>
        </authorList>
    </citation>
    <scope>NUCLEOTIDE SEQUENCE</scope>
    <source>
        <strain evidence="10">C.B.Clarke</strain>
        <tissue evidence="10">Leaf</tissue>
    </source>
</reference>
<comment type="domain">
    <text evidence="8">The twin CX3C motif contains 4 conserved Cys residues that form 2 disulfide bonds in the mitochondrial intermembrane space.</text>
</comment>
<dbReference type="EMBL" id="SWLB01000013">
    <property type="protein sequence ID" value="KAF3330509.1"/>
    <property type="molecule type" value="Genomic_DNA"/>
</dbReference>
<dbReference type="PANTHER" id="PTHR13172">
    <property type="entry name" value="MITOCHONDRIAL IMPORT INNER MEMBRANE TRANSLOCASE SUBUNIT TIM9B"/>
    <property type="match status" value="1"/>
</dbReference>
<keyword evidence="7 8" id="KW-1015">Disulfide bond</keyword>
<dbReference type="InterPro" id="IPR035427">
    <property type="entry name" value="Tim10-like_dom_sf"/>
</dbReference>
<evidence type="ECO:0000256" key="7">
    <source>
        <dbReference type="ARBA" id="ARBA00023157"/>
    </source>
</evidence>
<evidence type="ECO:0000313" key="11">
    <source>
        <dbReference type="Proteomes" id="UP000623129"/>
    </source>
</evidence>
<evidence type="ECO:0000259" key="9">
    <source>
        <dbReference type="Pfam" id="PF02953"/>
    </source>
</evidence>
<evidence type="ECO:0000256" key="6">
    <source>
        <dbReference type="ARBA" id="ARBA00023128"/>
    </source>
</evidence>
<evidence type="ECO:0000256" key="8">
    <source>
        <dbReference type="RuleBase" id="RU367043"/>
    </source>
</evidence>
<dbReference type="Gene3D" id="1.10.287.810">
    <property type="entry name" value="Mitochondrial import inner membrane translocase subunit tim13 like domains"/>
    <property type="match status" value="1"/>
</dbReference>
<dbReference type="Proteomes" id="UP000623129">
    <property type="component" value="Unassembled WGS sequence"/>
</dbReference>
<keyword evidence="8" id="KW-0143">Chaperone</keyword>
<dbReference type="SUPFAM" id="SSF144122">
    <property type="entry name" value="Tim10-like"/>
    <property type="match status" value="1"/>
</dbReference>
<keyword evidence="1 8" id="KW-0813">Transport</keyword>
<sequence length="104" mass="11681">MDWSNMDLMESLPEEDRARMSAIIDQLQTRDALRIYNSLVQRCFSDCVNSFGRKALGKQEELCVRLSPSSIASLSSIRSETGALLINLSVPQRSDLSHALNYDT</sequence>